<proteinExistence type="predicted"/>
<dbReference type="Pfam" id="PF08877">
    <property type="entry name" value="MepB-like"/>
    <property type="match status" value="1"/>
</dbReference>
<evidence type="ECO:0008006" key="3">
    <source>
        <dbReference type="Google" id="ProtNLM"/>
    </source>
</evidence>
<dbReference type="AlphaFoldDB" id="A0A1H6XWV8"/>
<gene>
    <name evidence="1" type="ORF">SAMN05660918_0004</name>
</gene>
<dbReference type="Proteomes" id="UP000199702">
    <property type="component" value="Unassembled WGS sequence"/>
</dbReference>
<keyword evidence="2" id="KW-1185">Reference proteome</keyword>
<evidence type="ECO:0000313" key="2">
    <source>
        <dbReference type="Proteomes" id="UP000199702"/>
    </source>
</evidence>
<sequence length="169" mass="19608">MGTNKQLISELLPIKELVYDKCNFEFSNLLIDSESEEYQACSFKLNSFQIIHRLSKITPTKIGQFVTIWKRNDKGITAPFDVSDDFDFIVITSKSEENLGQFVFPKSVLLEKGIISNNNTSGKRGIRVYPPWDIPTSKQAEKTQNWQIKYFYSINNDSFDVEFLKKLFK</sequence>
<dbReference type="PIRSF" id="PIRSF032285">
    <property type="entry name" value="UCP032285"/>
    <property type="match status" value="1"/>
</dbReference>
<dbReference type="InterPro" id="IPR038231">
    <property type="entry name" value="MepB-like_sf"/>
</dbReference>
<reference evidence="2" key="1">
    <citation type="submission" date="2016-10" db="EMBL/GenBank/DDBJ databases">
        <authorList>
            <person name="Varghese N."/>
            <person name="Submissions S."/>
        </authorList>
    </citation>
    <scope>NUCLEOTIDE SEQUENCE [LARGE SCALE GENOMIC DNA]</scope>
    <source>
        <strain evidence="2">DSM 17934</strain>
    </source>
</reference>
<dbReference type="Gene3D" id="3.40.1350.140">
    <property type="entry name" value="MepB-like"/>
    <property type="match status" value="1"/>
</dbReference>
<name>A0A1H6XWV8_9FLAO</name>
<dbReference type="OrthoDB" id="4954833at2"/>
<dbReference type="RefSeq" id="WP_091315593.1">
    <property type="nucleotide sequence ID" value="NZ_CBCSJU010000010.1"/>
</dbReference>
<accession>A0A1H6XWV8</accession>
<dbReference type="InterPro" id="IPR011235">
    <property type="entry name" value="MepB-like"/>
</dbReference>
<evidence type="ECO:0000313" key="1">
    <source>
        <dbReference type="EMBL" id="SEJ32104.1"/>
    </source>
</evidence>
<protein>
    <recommendedName>
        <fullName evidence="3">MepB protein</fullName>
    </recommendedName>
</protein>
<dbReference type="STRING" id="402734.SAMN05660918_0004"/>
<organism evidence="1 2">
    <name type="scientific">Flavobacterium terrigena</name>
    <dbReference type="NCBI Taxonomy" id="402734"/>
    <lineage>
        <taxon>Bacteria</taxon>
        <taxon>Pseudomonadati</taxon>
        <taxon>Bacteroidota</taxon>
        <taxon>Flavobacteriia</taxon>
        <taxon>Flavobacteriales</taxon>
        <taxon>Flavobacteriaceae</taxon>
        <taxon>Flavobacterium</taxon>
    </lineage>
</organism>
<dbReference type="EMBL" id="FNYA01000010">
    <property type="protein sequence ID" value="SEJ32104.1"/>
    <property type="molecule type" value="Genomic_DNA"/>
</dbReference>